<accession>A0A9X3CA62</accession>
<dbReference type="RefSeq" id="WP_264288619.1">
    <property type="nucleotide sequence ID" value="NZ_JAOZEV010000024.1"/>
</dbReference>
<evidence type="ECO:0000313" key="3">
    <source>
        <dbReference type="Proteomes" id="UP001151133"/>
    </source>
</evidence>
<dbReference type="AlphaFoldDB" id="A0A9X3CA62"/>
<sequence length="51" mass="5644">MSDEKKNKKGFIIESKTNTTSKIKAVALARQIPTPTSSLKPKTEAKPKEEN</sequence>
<protein>
    <submittedName>
        <fullName evidence="2">Uncharacterized protein</fullName>
    </submittedName>
</protein>
<keyword evidence="3" id="KW-1185">Reference proteome</keyword>
<name>A0A9X3CA62_9FLAO</name>
<comment type="caution">
    <text evidence="2">The sequence shown here is derived from an EMBL/GenBank/DDBJ whole genome shotgun (WGS) entry which is preliminary data.</text>
</comment>
<evidence type="ECO:0000313" key="2">
    <source>
        <dbReference type="EMBL" id="MCV9934441.1"/>
    </source>
</evidence>
<reference evidence="2" key="1">
    <citation type="submission" date="2022-10" db="EMBL/GenBank/DDBJ databases">
        <title>Two novel species of Flavobacterium.</title>
        <authorList>
            <person name="Liu Q."/>
            <person name="Xin Y.-H."/>
        </authorList>
    </citation>
    <scope>NUCLEOTIDE SEQUENCE</scope>
    <source>
        <strain evidence="2">LS1R47</strain>
    </source>
</reference>
<organism evidence="2 3">
    <name type="scientific">Flavobacterium frigoritolerans</name>
    <dbReference type="NCBI Taxonomy" id="2987686"/>
    <lineage>
        <taxon>Bacteria</taxon>
        <taxon>Pseudomonadati</taxon>
        <taxon>Bacteroidota</taxon>
        <taxon>Flavobacteriia</taxon>
        <taxon>Flavobacteriales</taxon>
        <taxon>Flavobacteriaceae</taxon>
        <taxon>Flavobacterium</taxon>
    </lineage>
</organism>
<gene>
    <name evidence="2" type="ORF">OIU80_19345</name>
</gene>
<dbReference type="Proteomes" id="UP001151133">
    <property type="component" value="Unassembled WGS sequence"/>
</dbReference>
<proteinExistence type="predicted"/>
<dbReference type="EMBL" id="JAOZEV010000024">
    <property type="protein sequence ID" value="MCV9934441.1"/>
    <property type="molecule type" value="Genomic_DNA"/>
</dbReference>
<feature type="compositionally biased region" description="Basic and acidic residues" evidence="1">
    <location>
        <begin position="41"/>
        <end position="51"/>
    </location>
</feature>
<evidence type="ECO:0000256" key="1">
    <source>
        <dbReference type="SAM" id="MobiDB-lite"/>
    </source>
</evidence>
<feature type="region of interest" description="Disordered" evidence="1">
    <location>
        <begin position="30"/>
        <end position="51"/>
    </location>
</feature>